<proteinExistence type="predicted"/>
<sequence length="137" mass="15674">MRDRHEAASLRRLQADELCDFQAAQLDGVAQEDASPDNLRSRAPVAISAKLRATETRIEKSKKEEITAEEQHAQVLREELAHHPDVYRGRQSSSQREYPESGVGRRRSRGWLGAECKLRGELPSCPCLWLFKIWLHV</sequence>
<dbReference type="Proteomes" id="UP000709295">
    <property type="component" value="Unassembled WGS sequence"/>
</dbReference>
<evidence type="ECO:0000313" key="3">
    <source>
        <dbReference type="Proteomes" id="UP000709295"/>
    </source>
</evidence>
<name>A0A8J5MEA8_9STRA</name>
<keyword evidence="3" id="KW-1185">Reference proteome</keyword>
<feature type="compositionally biased region" description="Basic and acidic residues" evidence="1">
    <location>
        <begin position="61"/>
        <end position="88"/>
    </location>
</feature>
<comment type="caution">
    <text evidence="2">The sequence shown here is derived from an EMBL/GenBank/DDBJ whole genome shotgun (WGS) entry which is preliminary data.</text>
</comment>
<evidence type="ECO:0000256" key="1">
    <source>
        <dbReference type="SAM" id="MobiDB-lite"/>
    </source>
</evidence>
<evidence type="ECO:0000313" key="2">
    <source>
        <dbReference type="EMBL" id="KAG6953839.1"/>
    </source>
</evidence>
<reference evidence="2" key="1">
    <citation type="submission" date="2021-01" db="EMBL/GenBank/DDBJ databases">
        <title>Phytophthora aleatoria, a newly-described species from Pinus radiata is distinct from Phytophthora cactorum isolates based on comparative genomics.</title>
        <authorList>
            <person name="Mcdougal R."/>
            <person name="Panda P."/>
            <person name="Williams N."/>
            <person name="Studholme D.J."/>
        </authorList>
    </citation>
    <scope>NUCLEOTIDE SEQUENCE</scope>
    <source>
        <strain evidence="2">NZFS 4037</strain>
    </source>
</reference>
<feature type="region of interest" description="Disordered" evidence="1">
    <location>
        <begin position="61"/>
        <end position="107"/>
    </location>
</feature>
<gene>
    <name evidence="2" type="ORF">JG688_00012621</name>
</gene>
<dbReference type="EMBL" id="JAENGY010000993">
    <property type="protein sequence ID" value="KAG6953839.1"/>
    <property type="molecule type" value="Genomic_DNA"/>
</dbReference>
<protein>
    <submittedName>
        <fullName evidence="2">Uncharacterized protein</fullName>
    </submittedName>
</protein>
<organism evidence="2 3">
    <name type="scientific">Phytophthora aleatoria</name>
    <dbReference type="NCBI Taxonomy" id="2496075"/>
    <lineage>
        <taxon>Eukaryota</taxon>
        <taxon>Sar</taxon>
        <taxon>Stramenopiles</taxon>
        <taxon>Oomycota</taxon>
        <taxon>Peronosporomycetes</taxon>
        <taxon>Peronosporales</taxon>
        <taxon>Peronosporaceae</taxon>
        <taxon>Phytophthora</taxon>
    </lineage>
</organism>
<dbReference type="AlphaFoldDB" id="A0A8J5MEA8"/>
<accession>A0A8J5MEA8</accession>